<feature type="compositionally biased region" description="Basic and acidic residues" evidence="1">
    <location>
        <begin position="1"/>
        <end position="19"/>
    </location>
</feature>
<protein>
    <submittedName>
        <fullName evidence="2">Uncharacterized protein</fullName>
    </submittedName>
</protein>
<dbReference type="AlphaFoldDB" id="A0AAI9YU65"/>
<name>A0AAI9YU65_9PEZI</name>
<evidence type="ECO:0000313" key="3">
    <source>
        <dbReference type="Proteomes" id="UP001240678"/>
    </source>
</evidence>
<feature type="region of interest" description="Disordered" evidence="1">
    <location>
        <begin position="1"/>
        <end position="30"/>
    </location>
</feature>
<dbReference type="Proteomes" id="UP001240678">
    <property type="component" value="Unassembled WGS sequence"/>
</dbReference>
<organism evidence="2 3">
    <name type="scientific">Colletotrichum costaricense</name>
    <dbReference type="NCBI Taxonomy" id="1209916"/>
    <lineage>
        <taxon>Eukaryota</taxon>
        <taxon>Fungi</taxon>
        <taxon>Dikarya</taxon>
        <taxon>Ascomycota</taxon>
        <taxon>Pezizomycotina</taxon>
        <taxon>Sordariomycetes</taxon>
        <taxon>Hypocreomycetidae</taxon>
        <taxon>Glomerellales</taxon>
        <taxon>Glomerellaceae</taxon>
        <taxon>Colletotrichum</taxon>
        <taxon>Colletotrichum acutatum species complex</taxon>
    </lineage>
</organism>
<gene>
    <name evidence="2" type="ORF">CCOS01_10239</name>
</gene>
<evidence type="ECO:0000256" key="1">
    <source>
        <dbReference type="SAM" id="MobiDB-lite"/>
    </source>
</evidence>
<dbReference type="RefSeq" id="XP_060311560.1">
    <property type="nucleotide sequence ID" value="XM_060458395.1"/>
</dbReference>
<accession>A0AAI9YU65</accession>
<evidence type="ECO:0000313" key="2">
    <source>
        <dbReference type="EMBL" id="KAK1522527.1"/>
    </source>
</evidence>
<keyword evidence="3" id="KW-1185">Reference proteome</keyword>
<proteinExistence type="predicted"/>
<comment type="caution">
    <text evidence="2">The sequence shown here is derived from an EMBL/GenBank/DDBJ whole genome shotgun (WGS) entry which is preliminary data.</text>
</comment>
<dbReference type="GeneID" id="85341942"/>
<dbReference type="EMBL" id="MOOE01000010">
    <property type="protein sequence ID" value="KAK1522527.1"/>
    <property type="molecule type" value="Genomic_DNA"/>
</dbReference>
<sequence>MLEGKTPRYQEAKTPERRITKSSRPRGRISSGRCNLSAVSYNIIPACLSPYTYPRIPFCRP</sequence>
<reference evidence="2 3" key="1">
    <citation type="submission" date="2016-10" db="EMBL/GenBank/DDBJ databases">
        <title>The genome sequence of Colletotrichum fioriniae PJ7.</title>
        <authorList>
            <person name="Baroncelli R."/>
        </authorList>
    </citation>
    <scope>NUCLEOTIDE SEQUENCE [LARGE SCALE GENOMIC DNA]</scope>
    <source>
        <strain evidence="2 3">IMI 309622</strain>
    </source>
</reference>